<reference evidence="6 7" key="1">
    <citation type="submission" date="2018-03" db="EMBL/GenBank/DDBJ databases">
        <title>Genomic Encyclopedia of Archaeal and Bacterial Type Strains, Phase II (KMG-II): from individual species to whole genera.</title>
        <authorList>
            <person name="Goeker M."/>
        </authorList>
    </citation>
    <scope>NUCLEOTIDE SEQUENCE [LARGE SCALE GENOMIC DNA]</scope>
    <source>
        <strain evidence="6 7">DSM 44720</strain>
    </source>
</reference>
<dbReference type="Proteomes" id="UP000239494">
    <property type="component" value="Unassembled WGS sequence"/>
</dbReference>
<sequence length="297" mass="31990">MELRHLEYFVAVAEELSFTRASRRLRVVQSGVSTVIRALERELGAPLFDRSTRDVALTDAGRALLREARVTLDAAQAARDAVQEVVEGVRGTINLGTMTGLSLVDLPGLLGRYHLEHPEVTIRLRAATSGTSGLAKSLVDGELDVAFLALADSPPAGLAARELVVVPMVLLVRDDHPLARRDRVRLTDLAHLEFVDTPPGWGNRVIVDRAFAAAGVERRVTVEVANLGAVPDYVHQGLGVALVPDWDLGCADDVHPIALSGVDLRWTLSLATSGTRRPSAALRALLAMVDQYVRASP</sequence>
<keyword evidence="4" id="KW-0804">Transcription</keyword>
<evidence type="ECO:0000256" key="3">
    <source>
        <dbReference type="ARBA" id="ARBA00023125"/>
    </source>
</evidence>
<dbReference type="GO" id="GO:0003677">
    <property type="term" value="F:DNA binding"/>
    <property type="evidence" value="ECO:0007669"/>
    <property type="project" value="UniProtKB-KW"/>
</dbReference>
<keyword evidence="2" id="KW-0805">Transcription regulation</keyword>
<dbReference type="PROSITE" id="PS50931">
    <property type="entry name" value="HTH_LYSR"/>
    <property type="match status" value="1"/>
</dbReference>
<keyword evidence="3 6" id="KW-0238">DNA-binding</keyword>
<dbReference type="GO" id="GO:0003700">
    <property type="term" value="F:DNA-binding transcription factor activity"/>
    <property type="evidence" value="ECO:0007669"/>
    <property type="project" value="InterPro"/>
</dbReference>
<dbReference type="InterPro" id="IPR005119">
    <property type="entry name" value="LysR_subst-bd"/>
</dbReference>
<feature type="domain" description="HTH lysR-type" evidence="5">
    <location>
        <begin position="1"/>
        <end position="58"/>
    </location>
</feature>
<dbReference type="Gene3D" id="3.40.190.290">
    <property type="match status" value="1"/>
</dbReference>
<evidence type="ECO:0000256" key="4">
    <source>
        <dbReference type="ARBA" id="ARBA00023163"/>
    </source>
</evidence>
<dbReference type="PANTHER" id="PTHR30419:SF31">
    <property type="entry name" value="BLR3139 PROTEIN"/>
    <property type="match status" value="1"/>
</dbReference>
<comment type="caution">
    <text evidence="6">The sequence shown here is derived from an EMBL/GenBank/DDBJ whole genome shotgun (WGS) entry which is preliminary data.</text>
</comment>
<dbReference type="Pfam" id="PF03466">
    <property type="entry name" value="LysR_substrate"/>
    <property type="match status" value="1"/>
</dbReference>
<evidence type="ECO:0000256" key="1">
    <source>
        <dbReference type="ARBA" id="ARBA00009437"/>
    </source>
</evidence>
<gene>
    <name evidence="6" type="ORF">CLV43_106364</name>
</gene>
<dbReference type="Gene3D" id="1.10.10.10">
    <property type="entry name" value="Winged helix-like DNA-binding domain superfamily/Winged helix DNA-binding domain"/>
    <property type="match status" value="1"/>
</dbReference>
<dbReference type="SUPFAM" id="SSF46785">
    <property type="entry name" value="Winged helix' DNA-binding domain"/>
    <property type="match status" value="1"/>
</dbReference>
<dbReference type="InterPro" id="IPR036390">
    <property type="entry name" value="WH_DNA-bd_sf"/>
</dbReference>
<evidence type="ECO:0000313" key="7">
    <source>
        <dbReference type="Proteomes" id="UP000239494"/>
    </source>
</evidence>
<dbReference type="InterPro" id="IPR036388">
    <property type="entry name" value="WH-like_DNA-bd_sf"/>
</dbReference>
<keyword evidence="7" id="KW-1185">Reference proteome</keyword>
<dbReference type="Pfam" id="PF00126">
    <property type="entry name" value="HTH_1"/>
    <property type="match status" value="1"/>
</dbReference>
<protein>
    <submittedName>
        <fullName evidence="6">DNA-binding transcriptional LysR family regulator</fullName>
    </submittedName>
</protein>
<accession>A0A2T0T4R2</accession>
<dbReference type="InterPro" id="IPR050950">
    <property type="entry name" value="HTH-type_LysR_regulators"/>
</dbReference>
<dbReference type="GO" id="GO:0005829">
    <property type="term" value="C:cytosol"/>
    <property type="evidence" value="ECO:0007669"/>
    <property type="project" value="TreeGrafter"/>
</dbReference>
<dbReference type="SUPFAM" id="SSF53850">
    <property type="entry name" value="Periplasmic binding protein-like II"/>
    <property type="match status" value="1"/>
</dbReference>
<dbReference type="AlphaFoldDB" id="A0A2T0T4R2"/>
<dbReference type="EMBL" id="PVTF01000006">
    <property type="protein sequence ID" value="PRY40623.1"/>
    <property type="molecule type" value="Genomic_DNA"/>
</dbReference>
<evidence type="ECO:0000259" key="5">
    <source>
        <dbReference type="PROSITE" id="PS50931"/>
    </source>
</evidence>
<dbReference type="RefSeq" id="WP_106189147.1">
    <property type="nucleotide sequence ID" value="NZ_PVTF01000006.1"/>
</dbReference>
<evidence type="ECO:0000256" key="2">
    <source>
        <dbReference type="ARBA" id="ARBA00023015"/>
    </source>
</evidence>
<evidence type="ECO:0000313" key="6">
    <source>
        <dbReference type="EMBL" id="PRY40623.1"/>
    </source>
</evidence>
<organism evidence="6 7">
    <name type="scientific">Umezawaea tangerina</name>
    <dbReference type="NCBI Taxonomy" id="84725"/>
    <lineage>
        <taxon>Bacteria</taxon>
        <taxon>Bacillati</taxon>
        <taxon>Actinomycetota</taxon>
        <taxon>Actinomycetes</taxon>
        <taxon>Pseudonocardiales</taxon>
        <taxon>Pseudonocardiaceae</taxon>
        <taxon>Umezawaea</taxon>
    </lineage>
</organism>
<dbReference type="PRINTS" id="PR00039">
    <property type="entry name" value="HTHLYSR"/>
</dbReference>
<proteinExistence type="inferred from homology"/>
<dbReference type="InterPro" id="IPR000847">
    <property type="entry name" value="LysR_HTH_N"/>
</dbReference>
<dbReference type="PANTHER" id="PTHR30419">
    <property type="entry name" value="HTH-TYPE TRANSCRIPTIONAL REGULATOR YBHD"/>
    <property type="match status" value="1"/>
</dbReference>
<comment type="similarity">
    <text evidence="1">Belongs to the LysR transcriptional regulatory family.</text>
</comment>
<name>A0A2T0T4R2_9PSEU</name>
<dbReference type="OrthoDB" id="3181812at2"/>
<dbReference type="FunFam" id="1.10.10.10:FF:000001">
    <property type="entry name" value="LysR family transcriptional regulator"/>
    <property type="match status" value="1"/>
</dbReference>